<keyword evidence="3" id="KW-0808">Transferase</keyword>
<reference evidence="9" key="1">
    <citation type="submission" date="2022-03" db="EMBL/GenBank/DDBJ databases">
        <title>Draft genome sequence of Aduncisulcus paluster, a free-living microaerophilic Fornicata.</title>
        <authorList>
            <person name="Yuyama I."/>
            <person name="Kume K."/>
            <person name="Tamura T."/>
            <person name="Inagaki Y."/>
            <person name="Hashimoto T."/>
        </authorList>
    </citation>
    <scope>NUCLEOTIDE SEQUENCE</scope>
    <source>
        <strain evidence="9">NY0171</strain>
    </source>
</reference>
<protein>
    <submittedName>
        <fullName evidence="9">Homocysteine S-methyltransferase family protein</fullName>
    </submittedName>
</protein>
<name>A0ABQ5KRJ8_9EUKA</name>
<comment type="caution">
    <text evidence="7">Lacks conserved residue(s) required for the propagation of feature annotation.</text>
</comment>
<keyword evidence="5" id="KW-0479">Metal-binding</keyword>
<feature type="domain" description="Hcy-binding" evidence="8">
    <location>
        <begin position="3"/>
        <end position="196"/>
    </location>
</feature>
<keyword evidence="2" id="KW-0489">Methyltransferase</keyword>
<dbReference type="PANTHER" id="PTHR45833:SF1">
    <property type="entry name" value="METHIONINE SYNTHASE"/>
    <property type="match status" value="1"/>
</dbReference>
<dbReference type="PANTHER" id="PTHR45833">
    <property type="entry name" value="METHIONINE SYNTHASE"/>
    <property type="match status" value="1"/>
</dbReference>
<dbReference type="InterPro" id="IPR050554">
    <property type="entry name" value="Met_Synthase/Corrinoid"/>
</dbReference>
<evidence type="ECO:0000256" key="6">
    <source>
        <dbReference type="ARBA" id="ARBA00023285"/>
    </source>
</evidence>
<dbReference type="EMBL" id="BQXS01010650">
    <property type="protein sequence ID" value="GKT34004.1"/>
    <property type="molecule type" value="Genomic_DNA"/>
</dbReference>
<dbReference type="Proteomes" id="UP001057375">
    <property type="component" value="Unassembled WGS sequence"/>
</dbReference>
<gene>
    <name evidence="9" type="ORF">ADUPG1_007584</name>
</gene>
<evidence type="ECO:0000313" key="10">
    <source>
        <dbReference type="Proteomes" id="UP001057375"/>
    </source>
</evidence>
<evidence type="ECO:0000256" key="4">
    <source>
        <dbReference type="ARBA" id="ARBA00022691"/>
    </source>
</evidence>
<dbReference type="SUPFAM" id="SSF82282">
    <property type="entry name" value="Homocysteine S-methyltransferase"/>
    <property type="match status" value="1"/>
</dbReference>
<proteinExistence type="inferred from homology"/>
<comment type="similarity">
    <text evidence="1">Belongs to the vitamin-B12 dependent methionine synthase family.</text>
</comment>
<comment type="caution">
    <text evidence="9">The sequence shown here is derived from an EMBL/GenBank/DDBJ whole genome shotgun (WGS) entry which is preliminary data.</text>
</comment>
<evidence type="ECO:0000256" key="2">
    <source>
        <dbReference type="ARBA" id="ARBA00022603"/>
    </source>
</evidence>
<accession>A0ABQ5KRJ8</accession>
<keyword evidence="10" id="KW-1185">Reference proteome</keyword>
<evidence type="ECO:0000256" key="1">
    <source>
        <dbReference type="ARBA" id="ARBA00010398"/>
    </source>
</evidence>
<keyword evidence="6" id="KW-0170">Cobalt</keyword>
<dbReference type="PROSITE" id="PS50970">
    <property type="entry name" value="HCY"/>
    <property type="match status" value="1"/>
</dbReference>
<evidence type="ECO:0000313" key="9">
    <source>
        <dbReference type="EMBL" id="GKT34004.1"/>
    </source>
</evidence>
<dbReference type="Pfam" id="PF02574">
    <property type="entry name" value="S-methyl_trans"/>
    <property type="match status" value="1"/>
</dbReference>
<organism evidence="9 10">
    <name type="scientific">Aduncisulcus paluster</name>
    <dbReference type="NCBI Taxonomy" id="2918883"/>
    <lineage>
        <taxon>Eukaryota</taxon>
        <taxon>Metamonada</taxon>
        <taxon>Carpediemonas-like organisms</taxon>
        <taxon>Aduncisulcus</taxon>
    </lineage>
</organism>
<evidence type="ECO:0000259" key="8">
    <source>
        <dbReference type="PROSITE" id="PS50970"/>
    </source>
</evidence>
<sequence length="196" mass="21482">MIKEQIQKLIQTRPLVIDGAMGTQLQNADIPQNAWLDDKGIDQEGCNELLNATAPEILTQIHTAYAQAGADMIKTNTFGSMPWVLDEYDMGERSYELSKLGAKIVKDVCTKFSTLEKPRFVLGAIGPGTKLPSLKHIDYDTMYEGYCVTAQGLADGGVDVFLLETCQDPLQIKAAIHALQDTTPHIPIMVSATIEI</sequence>
<evidence type="ECO:0000256" key="5">
    <source>
        <dbReference type="ARBA" id="ARBA00022723"/>
    </source>
</evidence>
<dbReference type="Gene3D" id="3.20.20.330">
    <property type="entry name" value="Homocysteine-binding-like domain"/>
    <property type="match status" value="1"/>
</dbReference>
<dbReference type="InterPro" id="IPR036589">
    <property type="entry name" value="HCY_dom_sf"/>
</dbReference>
<evidence type="ECO:0000256" key="7">
    <source>
        <dbReference type="PROSITE-ProRule" id="PRU00333"/>
    </source>
</evidence>
<keyword evidence="4" id="KW-0949">S-adenosyl-L-methionine</keyword>
<evidence type="ECO:0000256" key="3">
    <source>
        <dbReference type="ARBA" id="ARBA00022679"/>
    </source>
</evidence>
<dbReference type="InterPro" id="IPR003726">
    <property type="entry name" value="HCY_dom"/>
</dbReference>